<keyword evidence="1" id="KW-0472">Membrane</keyword>
<accession>A0A9X2IVC1</accession>
<sequence length="176" mass="19220">MRTRGFLDVVGSRRMAVTVLAAITGLYYLIVAITNITDTDTNRRGVTAVLGMRQTLHHPSVDWHAITNGTVVWVVYILIVIWELLIALVLLSAAVAWVRTLTGRPAQALATKLSSLGWIMAIVLFLGGFLTIGGEWFRMWANKEVNASAAALQNFLIASVGLILLNLPDRDLPPQG</sequence>
<reference evidence="2" key="1">
    <citation type="submission" date="2022-06" db="EMBL/GenBank/DDBJ databases">
        <title>Novel species in genus nocardia.</title>
        <authorList>
            <person name="Li F."/>
        </authorList>
    </citation>
    <scope>NUCLEOTIDE SEQUENCE</scope>
    <source>
        <strain evidence="2">CDC141</strain>
    </source>
</reference>
<comment type="caution">
    <text evidence="2">The sequence shown here is derived from an EMBL/GenBank/DDBJ whole genome shotgun (WGS) entry which is preliminary data.</text>
</comment>
<gene>
    <name evidence="2" type="ORF">NDR86_02200</name>
</gene>
<dbReference type="RefSeq" id="WP_251909147.1">
    <property type="nucleotide sequence ID" value="NZ_JAMRXG010000001.1"/>
</dbReference>
<dbReference type="AlphaFoldDB" id="A0A9X2IVC1"/>
<keyword evidence="3" id="KW-1185">Reference proteome</keyword>
<feature type="transmembrane region" description="Helical" evidence="1">
    <location>
        <begin position="15"/>
        <end position="34"/>
    </location>
</feature>
<evidence type="ECO:0000313" key="3">
    <source>
        <dbReference type="Proteomes" id="UP001139157"/>
    </source>
</evidence>
<protein>
    <submittedName>
        <fullName evidence="2">DUF2165 domain-containing protein</fullName>
    </submittedName>
</protein>
<keyword evidence="1" id="KW-1133">Transmembrane helix</keyword>
<feature type="transmembrane region" description="Helical" evidence="1">
    <location>
        <begin position="73"/>
        <end position="98"/>
    </location>
</feature>
<organism evidence="2 3">
    <name type="scientific">Nocardia pulmonis</name>
    <dbReference type="NCBI Taxonomy" id="2951408"/>
    <lineage>
        <taxon>Bacteria</taxon>
        <taxon>Bacillati</taxon>
        <taxon>Actinomycetota</taxon>
        <taxon>Actinomycetes</taxon>
        <taxon>Mycobacteriales</taxon>
        <taxon>Nocardiaceae</taxon>
        <taxon>Nocardia</taxon>
    </lineage>
</organism>
<dbReference type="Pfam" id="PF09933">
    <property type="entry name" value="DUF2165"/>
    <property type="match status" value="1"/>
</dbReference>
<feature type="transmembrane region" description="Helical" evidence="1">
    <location>
        <begin position="149"/>
        <end position="167"/>
    </location>
</feature>
<dbReference type="Proteomes" id="UP001139157">
    <property type="component" value="Unassembled WGS sequence"/>
</dbReference>
<dbReference type="EMBL" id="JAMRXG010000001">
    <property type="protein sequence ID" value="MCM6772284.1"/>
    <property type="molecule type" value="Genomic_DNA"/>
</dbReference>
<evidence type="ECO:0000256" key="1">
    <source>
        <dbReference type="SAM" id="Phobius"/>
    </source>
</evidence>
<dbReference type="InterPro" id="IPR018681">
    <property type="entry name" value="DUF2165_transmembrane"/>
</dbReference>
<name>A0A9X2IVC1_9NOCA</name>
<keyword evidence="1" id="KW-0812">Transmembrane</keyword>
<evidence type="ECO:0000313" key="2">
    <source>
        <dbReference type="EMBL" id="MCM6772284.1"/>
    </source>
</evidence>
<proteinExistence type="predicted"/>
<feature type="transmembrane region" description="Helical" evidence="1">
    <location>
        <begin position="118"/>
        <end position="137"/>
    </location>
</feature>